<comment type="subcellular location">
    <subcellularLocation>
        <location evidence="1">Cytoplasm</location>
    </subcellularLocation>
</comment>
<evidence type="ECO:0000259" key="3">
    <source>
        <dbReference type="PROSITE" id="PS51857"/>
    </source>
</evidence>
<dbReference type="InterPro" id="IPR012340">
    <property type="entry name" value="NA-bd_OB-fold"/>
</dbReference>
<dbReference type="OrthoDB" id="3909372at2759"/>
<proteinExistence type="predicted"/>
<dbReference type="InterPro" id="IPR050181">
    <property type="entry name" value="Cold_shock_domain"/>
</dbReference>
<sequence length="79" mass="8596">MATRLQGEVKWFNDTKGYGMITPDDGSPEPYTILVYLSAIADSGISTLKGGQKVEYERTQSPKGVQASRVKVLEAEEGT</sequence>
<feature type="domain" description="CSD" evidence="3">
    <location>
        <begin position="4"/>
        <end position="72"/>
    </location>
</feature>
<evidence type="ECO:0000313" key="4">
    <source>
        <dbReference type="EMBL" id="KAF1934500.1"/>
    </source>
</evidence>
<organism evidence="4 5">
    <name type="scientific">Clathrospora elynae</name>
    <dbReference type="NCBI Taxonomy" id="706981"/>
    <lineage>
        <taxon>Eukaryota</taxon>
        <taxon>Fungi</taxon>
        <taxon>Dikarya</taxon>
        <taxon>Ascomycota</taxon>
        <taxon>Pezizomycotina</taxon>
        <taxon>Dothideomycetes</taxon>
        <taxon>Pleosporomycetidae</taxon>
        <taxon>Pleosporales</taxon>
        <taxon>Diademaceae</taxon>
        <taxon>Clathrospora</taxon>
    </lineage>
</organism>
<evidence type="ECO:0000313" key="5">
    <source>
        <dbReference type="Proteomes" id="UP000800038"/>
    </source>
</evidence>
<dbReference type="Gene3D" id="2.40.50.140">
    <property type="entry name" value="Nucleic acid-binding proteins"/>
    <property type="match status" value="1"/>
</dbReference>
<protein>
    <submittedName>
        <fullName evidence="4">Cold shock-like protein cspE</fullName>
    </submittedName>
</protein>
<keyword evidence="2" id="KW-0963">Cytoplasm</keyword>
<dbReference type="GO" id="GO:0003676">
    <property type="term" value="F:nucleic acid binding"/>
    <property type="evidence" value="ECO:0007669"/>
    <property type="project" value="InterPro"/>
</dbReference>
<evidence type="ECO:0000256" key="2">
    <source>
        <dbReference type="ARBA" id="ARBA00022490"/>
    </source>
</evidence>
<name>A0A6A5S4H8_9PLEO</name>
<dbReference type="InterPro" id="IPR002059">
    <property type="entry name" value="CSP_DNA-bd"/>
</dbReference>
<dbReference type="InterPro" id="IPR011129">
    <property type="entry name" value="CSD"/>
</dbReference>
<dbReference type="AlphaFoldDB" id="A0A6A5S4H8"/>
<dbReference type="GO" id="GO:0005737">
    <property type="term" value="C:cytoplasm"/>
    <property type="evidence" value="ECO:0007669"/>
    <property type="project" value="UniProtKB-SubCell"/>
</dbReference>
<reference evidence="4" key="1">
    <citation type="journal article" date="2020" name="Stud. Mycol.">
        <title>101 Dothideomycetes genomes: a test case for predicting lifestyles and emergence of pathogens.</title>
        <authorList>
            <person name="Haridas S."/>
            <person name="Albert R."/>
            <person name="Binder M."/>
            <person name="Bloem J."/>
            <person name="Labutti K."/>
            <person name="Salamov A."/>
            <person name="Andreopoulos B."/>
            <person name="Baker S."/>
            <person name="Barry K."/>
            <person name="Bills G."/>
            <person name="Bluhm B."/>
            <person name="Cannon C."/>
            <person name="Castanera R."/>
            <person name="Culley D."/>
            <person name="Daum C."/>
            <person name="Ezra D."/>
            <person name="Gonzalez J."/>
            <person name="Henrissat B."/>
            <person name="Kuo A."/>
            <person name="Liang C."/>
            <person name="Lipzen A."/>
            <person name="Lutzoni F."/>
            <person name="Magnuson J."/>
            <person name="Mondo S."/>
            <person name="Nolan M."/>
            <person name="Ohm R."/>
            <person name="Pangilinan J."/>
            <person name="Park H.-J."/>
            <person name="Ramirez L."/>
            <person name="Alfaro M."/>
            <person name="Sun H."/>
            <person name="Tritt A."/>
            <person name="Yoshinaga Y."/>
            <person name="Zwiers L.-H."/>
            <person name="Turgeon B."/>
            <person name="Goodwin S."/>
            <person name="Spatafora J."/>
            <person name="Crous P."/>
            <person name="Grigoriev I."/>
        </authorList>
    </citation>
    <scope>NUCLEOTIDE SEQUENCE</scope>
    <source>
        <strain evidence="4">CBS 161.51</strain>
    </source>
</reference>
<dbReference type="CDD" id="cd04458">
    <property type="entry name" value="CSP_CDS"/>
    <property type="match status" value="1"/>
</dbReference>
<dbReference type="PROSITE" id="PS51857">
    <property type="entry name" value="CSD_2"/>
    <property type="match status" value="1"/>
</dbReference>
<dbReference type="SUPFAM" id="SSF50249">
    <property type="entry name" value="Nucleic acid-binding proteins"/>
    <property type="match status" value="1"/>
</dbReference>
<dbReference type="InterPro" id="IPR012156">
    <property type="entry name" value="Cold_shock_CspA"/>
</dbReference>
<keyword evidence="5" id="KW-1185">Reference proteome</keyword>
<dbReference type="PRINTS" id="PR00050">
    <property type="entry name" value="COLDSHOCK"/>
</dbReference>
<gene>
    <name evidence="4" type="ORF">EJ02DRAFT_439798</name>
</gene>
<evidence type="ECO:0000256" key="1">
    <source>
        <dbReference type="ARBA" id="ARBA00004496"/>
    </source>
</evidence>
<dbReference type="SMART" id="SM00357">
    <property type="entry name" value="CSP"/>
    <property type="match status" value="1"/>
</dbReference>
<dbReference type="Pfam" id="PF00313">
    <property type="entry name" value="CSD"/>
    <property type="match status" value="1"/>
</dbReference>
<dbReference type="PIRSF" id="PIRSF002599">
    <property type="entry name" value="Cold_shock_A"/>
    <property type="match status" value="1"/>
</dbReference>
<dbReference type="EMBL" id="ML976547">
    <property type="protein sequence ID" value="KAF1934500.1"/>
    <property type="molecule type" value="Genomic_DNA"/>
</dbReference>
<dbReference type="Proteomes" id="UP000800038">
    <property type="component" value="Unassembled WGS sequence"/>
</dbReference>
<accession>A0A6A5S4H8</accession>
<dbReference type="PANTHER" id="PTHR11544">
    <property type="entry name" value="COLD SHOCK DOMAIN CONTAINING PROTEINS"/>
    <property type="match status" value="1"/>
</dbReference>